<evidence type="ECO:0000313" key="1">
    <source>
        <dbReference type="EMBL" id="QSZ36446.1"/>
    </source>
</evidence>
<dbReference type="AlphaFoldDB" id="A0A8A3PNP3"/>
<name>A0A8A3PNP3_9HELO</name>
<protein>
    <submittedName>
        <fullName evidence="1">Uncharacterized protein</fullName>
    </submittedName>
</protein>
<evidence type="ECO:0000313" key="2">
    <source>
        <dbReference type="Proteomes" id="UP000672032"/>
    </source>
</evidence>
<proteinExistence type="predicted"/>
<accession>A0A8A3PNP3</accession>
<dbReference type="EMBL" id="CP063411">
    <property type="protein sequence ID" value="QSZ36446.1"/>
    <property type="molecule type" value="Genomic_DNA"/>
</dbReference>
<keyword evidence="2" id="KW-1185">Reference proteome</keyword>
<sequence length="33" mass="3735">MIREDYNDAVQSIWVLSSIGGLEQYMIGRGMDS</sequence>
<dbReference type="Proteomes" id="UP000672032">
    <property type="component" value="Chromosome 7"/>
</dbReference>
<gene>
    <name evidence="1" type="ORF">DSL72_006325</name>
</gene>
<organism evidence="1 2">
    <name type="scientific">Monilinia vaccinii-corymbosi</name>
    <dbReference type="NCBI Taxonomy" id="61207"/>
    <lineage>
        <taxon>Eukaryota</taxon>
        <taxon>Fungi</taxon>
        <taxon>Dikarya</taxon>
        <taxon>Ascomycota</taxon>
        <taxon>Pezizomycotina</taxon>
        <taxon>Leotiomycetes</taxon>
        <taxon>Helotiales</taxon>
        <taxon>Sclerotiniaceae</taxon>
        <taxon>Monilinia</taxon>
    </lineage>
</organism>
<reference evidence="1" key="1">
    <citation type="submission" date="2020-10" db="EMBL/GenBank/DDBJ databases">
        <title>Genome Sequence of Monilinia vaccinii-corymbosi Sheds Light on Mummy Berry Disease Infection of Blueberry and Mating Type.</title>
        <authorList>
            <person name="Yow A.G."/>
            <person name="Zhang Y."/>
            <person name="Bansal K."/>
            <person name="Eacker S.M."/>
            <person name="Sullivan S."/>
            <person name="Liachko I."/>
            <person name="Cubeta M.A."/>
            <person name="Rollins J.A."/>
            <person name="Ashrafi H."/>
        </authorList>
    </citation>
    <scope>NUCLEOTIDE SEQUENCE</scope>
    <source>
        <strain evidence="1">RL-1</strain>
    </source>
</reference>